<dbReference type="Pfam" id="PF04003">
    <property type="entry name" value="Utp12"/>
    <property type="match status" value="1"/>
</dbReference>
<dbReference type="InterPro" id="IPR001680">
    <property type="entry name" value="WD40_rpt"/>
</dbReference>
<dbReference type="PROSITE" id="PS50082">
    <property type="entry name" value="WD_REPEATS_2"/>
    <property type="match status" value="1"/>
</dbReference>
<name>K1QZE6_MAGGI</name>
<protein>
    <submittedName>
        <fullName evidence="6">WD repeat-containing protein 43</fullName>
    </submittedName>
</protein>
<evidence type="ECO:0000256" key="1">
    <source>
        <dbReference type="ARBA" id="ARBA00004123"/>
    </source>
</evidence>
<feature type="compositionally biased region" description="Acidic residues" evidence="4">
    <location>
        <begin position="614"/>
        <end position="630"/>
    </location>
</feature>
<evidence type="ECO:0000256" key="4">
    <source>
        <dbReference type="SAM" id="MobiDB-lite"/>
    </source>
</evidence>
<dbReference type="GO" id="GO:0000462">
    <property type="term" value="P:maturation of SSU-rRNA from tricistronic rRNA transcript (SSU-rRNA, 5.8S rRNA, LSU-rRNA)"/>
    <property type="evidence" value="ECO:0007669"/>
    <property type="project" value="TreeGrafter"/>
</dbReference>
<dbReference type="PROSITE" id="PS50294">
    <property type="entry name" value="WD_REPEATS_REGION"/>
    <property type="match status" value="1"/>
</dbReference>
<evidence type="ECO:0000256" key="2">
    <source>
        <dbReference type="ARBA" id="ARBA00023242"/>
    </source>
</evidence>
<comment type="subcellular location">
    <subcellularLocation>
        <location evidence="1">Nucleus</location>
    </subcellularLocation>
</comment>
<sequence>MATIIPFAISDNSQYSIYSSPDGVLKLWEADNGVLKQEYTPSAHLSATCTCLSWGPKRNLDTPGRKKRRKSGGVAITEQYDLIAVGTTAGSILIYSIVKGDVKTIMEEGHSDSVSDVCWHPENNTIFSCSCDRHIIHWDVISGKVKHKWKGDSGSIHSICLCAQNHLLSSGRSIKLWDLETYSVLKKFTGHATEVFRLLPILSNPTELPDSPEGVYFLSAALNDRLVNVWQVNTAVKDKSSTATFSLPEDPVMLDLRKNQDEVILAAVTRSGQVLIFDHTMNGKVKKPLKPKLTIQIASSGGSDSVPKPIQVLASHLCEDQRLLIVYGNYLKPVFEKVELDMTSSDMCLIRDEPVLSTMKQQGDVAKVKTPTVTNDVTVLAPENTVATGPSLKEKRKRKPSVSDMNMEERLNAISINKPETLKEPPKADTLVRLLTQGLQSDDKNILKSVLGRPTSDTIITNTIKMLPVQAIIPLVKELTNCVAEPSEKGALYIKWLKTLLTVHTSYLITFPDMVDNLSALYQSMDSRTRLVDRLSKLKGKLELMLSQIASQSQQGEEDVSVDQRPLLMYQEESSDDDMAIDNLMPERSDTEDFDDLFLSDTEAATDTAQVNGTEEDEEEEEEEEDMESD</sequence>
<evidence type="ECO:0000259" key="5">
    <source>
        <dbReference type="Pfam" id="PF04003"/>
    </source>
</evidence>
<feature type="domain" description="Small-subunit processome Utp12" evidence="5">
    <location>
        <begin position="443"/>
        <end position="546"/>
    </location>
</feature>
<dbReference type="InterPro" id="IPR052414">
    <property type="entry name" value="U3_snoRNA-assoc_WDR"/>
</dbReference>
<feature type="compositionally biased region" description="Polar residues" evidence="4">
    <location>
        <begin position="603"/>
        <end position="613"/>
    </location>
</feature>
<dbReference type="PANTHER" id="PTHR44267">
    <property type="entry name" value="WD REPEAT-CONTAINING PROTEIN 43"/>
    <property type="match status" value="1"/>
</dbReference>
<dbReference type="OrthoDB" id="30195at2759"/>
<dbReference type="GO" id="GO:0005730">
    <property type="term" value="C:nucleolus"/>
    <property type="evidence" value="ECO:0007669"/>
    <property type="project" value="TreeGrafter"/>
</dbReference>
<dbReference type="HOGENOM" id="CLU_020516_1_0_1"/>
<comment type="similarity">
    <text evidence="3">Belongs to the UTP5 family.</text>
</comment>
<evidence type="ECO:0000313" key="6">
    <source>
        <dbReference type="EMBL" id="EKC36529.1"/>
    </source>
</evidence>
<dbReference type="EMBL" id="JH818926">
    <property type="protein sequence ID" value="EKC36529.1"/>
    <property type="molecule type" value="Genomic_DNA"/>
</dbReference>
<dbReference type="InParanoid" id="K1QZE6"/>
<dbReference type="PANTHER" id="PTHR44267:SF1">
    <property type="entry name" value="WD REPEAT-CONTAINING PROTEIN 43"/>
    <property type="match status" value="1"/>
</dbReference>
<accession>K1QZE6</accession>
<dbReference type="SUPFAM" id="SSF50978">
    <property type="entry name" value="WD40 repeat-like"/>
    <property type="match status" value="1"/>
</dbReference>
<feature type="region of interest" description="Disordered" evidence="4">
    <location>
        <begin position="571"/>
        <end position="630"/>
    </location>
</feature>
<dbReference type="SMART" id="SM00320">
    <property type="entry name" value="WD40"/>
    <property type="match status" value="5"/>
</dbReference>
<evidence type="ECO:0000256" key="3">
    <source>
        <dbReference type="ARBA" id="ARBA00038335"/>
    </source>
</evidence>
<dbReference type="KEGG" id="crg:105320849"/>
<dbReference type="Gene3D" id="2.130.10.10">
    <property type="entry name" value="YVTN repeat-like/Quinoprotein amine dehydrogenase"/>
    <property type="match status" value="2"/>
</dbReference>
<organism evidence="6">
    <name type="scientific">Magallana gigas</name>
    <name type="common">Pacific oyster</name>
    <name type="synonym">Crassostrea gigas</name>
    <dbReference type="NCBI Taxonomy" id="29159"/>
    <lineage>
        <taxon>Eukaryota</taxon>
        <taxon>Metazoa</taxon>
        <taxon>Spiralia</taxon>
        <taxon>Lophotrochozoa</taxon>
        <taxon>Mollusca</taxon>
        <taxon>Bivalvia</taxon>
        <taxon>Autobranchia</taxon>
        <taxon>Pteriomorphia</taxon>
        <taxon>Ostreida</taxon>
        <taxon>Ostreoidea</taxon>
        <taxon>Ostreidae</taxon>
        <taxon>Magallana</taxon>
    </lineage>
</organism>
<dbReference type="InterPro" id="IPR015943">
    <property type="entry name" value="WD40/YVTN_repeat-like_dom_sf"/>
</dbReference>
<dbReference type="InterPro" id="IPR007148">
    <property type="entry name" value="SSU_processome_Utp12"/>
</dbReference>
<dbReference type="FunCoup" id="K1QZE6">
    <property type="interactions" value="1604"/>
</dbReference>
<gene>
    <name evidence="6" type="ORF">CGI_10024696</name>
</gene>
<reference evidence="6" key="1">
    <citation type="journal article" date="2012" name="Nature">
        <title>The oyster genome reveals stress adaptation and complexity of shell formation.</title>
        <authorList>
            <person name="Zhang G."/>
            <person name="Fang X."/>
            <person name="Guo X."/>
            <person name="Li L."/>
            <person name="Luo R."/>
            <person name="Xu F."/>
            <person name="Yang P."/>
            <person name="Zhang L."/>
            <person name="Wang X."/>
            <person name="Qi H."/>
            <person name="Xiong Z."/>
            <person name="Que H."/>
            <person name="Xie Y."/>
            <person name="Holland P.W."/>
            <person name="Paps J."/>
            <person name="Zhu Y."/>
            <person name="Wu F."/>
            <person name="Chen Y."/>
            <person name="Wang J."/>
            <person name="Peng C."/>
            <person name="Meng J."/>
            <person name="Yang L."/>
            <person name="Liu J."/>
            <person name="Wen B."/>
            <person name="Zhang N."/>
            <person name="Huang Z."/>
            <person name="Zhu Q."/>
            <person name="Feng Y."/>
            <person name="Mount A."/>
            <person name="Hedgecock D."/>
            <person name="Xu Z."/>
            <person name="Liu Y."/>
            <person name="Domazet-Loso T."/>
            <person name="Du Y."/>
            <person name="Sun X."/>
            <person name="Zhang S."/>
            <person name="Liu B."/>
            <person name="Cheng P."/>
            <person name="Jiang X."/>
            <person name="Li J."/>
            <person name="Fan D."/>
            <person name="Wang W."/>
            <person name="Fu W."/>
            <person name="Wang T."/>
            <person name="Wang B."/>
            <person name="Zhang J."/>
            <person name="Peng Z."/>
            <person name="Li Y."/>
            <person name="Li N."/>
            <person name="Wang J."/>
            <person name="Chen M."/>
            <person name="He Y."/>
            <person name="Tan F."/>
            <person name="Song X."/>
            <person name="Zheng Q."/>
            <person name="Huang R."/>
            <person name="Yang H."/>
            <person name="Du X."/>
            <person name="Chen L."/>
            <person name="Yang M."/>
            <person name="Gaffney P.M."/>
            <person name="Wang S."/>
            <person name="Luo L."/>
            <person name="She Z."/>
            <person name="Ming Y."/>
            <person name="Huang W."/>
            <person name="Zhang S."/>
            <person name="Huang B."/>
            <person name="Zhang Y."/>
            <person name="Qu T."/>
            <person name="Ni P."/>
            <person name="Miao G."/>
            <person name="Wang J."/>
            <person name="Wang Q."/>
            <person name="Steinberg C.E."/>
            <person name="Wang H."/>
            <person name="Li N."/>
            <person name="Qian L."/>
            <person name="Zhang G."/>
            <person name="Li Y."/>
            <person name="Yang H."/>
            <person name="Liu X."/>
            <person name="Wang J."/>
            <person name="Yin Y."/>
            <person name="Wang J."/>
        </authorList>
    </citation>
    <scope>NUCLEOTIDE SEQUENCE [LARGE SCALE GENOMIC DNA]</scope>
    <source>
        <strain evidence="6">05x7-T-G4-1.051#20</strain>
    </source>
</reference>
<proteinExistence type="inferred from homology"/>
<keyword evidence="2" id="KW-0539">Nucleus</keyword>
<dbReference type="InterPro" id="IPR036322">
    <property type="entry name" value="WD40_repeat_dom_sf"/>
</dbReference>
<dbReference type="AlphaFoldDB" id="K1QZE6"/>
<dbReference type="Pfam" id="PF00400">
    <property type="entry name" value="WD40"/>
    <property type="match status" value="1"/>
</dbReference>